<evidence type="ECO:0000313" key="1">
    <source>
        <dbReference type="EMBL" id="KAJ2898467.1"/>
    </source>
</evidence>
<name>A0AAD5RM85_9PEZI</name>
<dbReference type="EMBL" id="JAKWBI020000230">
    <property type="protein sequence ID" value="KAJ2898467.1"/>
    <property type="molecule type" value="Genomic_DNA"/>
</dbReference>
<reference evidence="1" key="1">
    <citation type="submission" date="2022-07" db="EMBL/GenBank/DDBJ databases">
        <title>Draft genome sequence of Zalerion maritima ATCC 34329, a (micro)plastics degrading marine fungus.</title>
        <authorList>
            <person name="Paco A."/>
            <person name="Goncalves M.F.M."/>
            <person name="Rocha-Santos T.A.P."/>
            <person name="Alves A."/>
        </authorList>
    </citation>
    <scope>NUCLEOTIDE SEQUENCE</scope>
    <source>
        <strain evidence="1">ATCC 34329</strain>
    </source>
</reference>
<sequence length="227" mass="24723">MLPRSHACRIPSSLFPPPRVLISLSPFPKSWSRPASTVAVADWLRPSLLRKEDFSVLEAADIAVEARDCGLLSPLFPELSLIDHDDSGEEDDLLRVSFAPVGSPAVYTFTILYSSFSSGNLPVGGRNDVSPKELDILSRPGTMLNDELVKAGFAWIQDAWNLENRSDDENLSREGAFASSFWLESVLRAHGARGDSHFVAMFSTTSAITAAPAINTRFDQLVNSGAD</sequence>
<accession>A0AAD5RM85</accession>
<protein>
    <submittedName>
        <fullName evidence="1">Uncharacterized protein</fullName>
    </submittedName>
</protein>
<dbReference type="Proteomes" id="UP001201980">
    <property type="component" value="Unassembled WGS sequence"/>
</dbReference>
<proteinExistence type="predicted"/>
<evidence type="ECO:0000313" key="2">
    <source>
        <dbReference type="Proteomes" id="UP001201980"/>
    </source>
</evidence>
<dbReference type="AlphaFoldDB" id="A0AAD5RM85"/>
<keyword evidence="2" id="KW-1185">Reference proteome</keyword>
<gene>
    <name evidence="1" type="ORF">MKZ38_003921</name>
</gene>
<organism evidence="1 2">
    <name type="scientific">Zalerion maritima</name>
    <dbReference type="NCBI Taxonomy" id="339359"/>
    <lineage>
        <taxon>Eukaryota</taxon>
        <taxon>Fungi</taxon>
        <taxon>Dikarya</taxon>
        <taxon>Ascomycota</taxon>
        <taxon>Pezizomycotina</taxon>
        <taxon>Sordariomycetes</taxon>
        <taxon>Lulworthiomycetidae</taxon>
        <taxon>Lulworthiales</taxon>
        <taxon>Lulworthiaceae</taxon>
        <taxon>Zalerion</taxon>
    </lineage>
</organism>
<comment type="caution">
    <text evidence="1">The sequence shown here is derived from an EMBL/GenBank/DDBJ whole genome shotgun (WGS) entry which is preliminary data.</text>
</comment>